<evidence type="ECO:0000313" key="2">
    <source>
        <dbReference type="EMBL" id="DAE19725.1"/>
    </source>
</evidence>
<name>A0A8S5QLT2_9CAUD</name>
<reference evidence="2" key="1">
    <citation type="journal article" date="2021" name="Proc. Natl. Acad. Sci. U.S.A.">
        <title>A Catalog of Tens of Thousands of Viruses from Human Metagenomes Reveals Hidden Associations with Chronic Diseases.</title>
        <authorList>
            <person name="Tisza M.J."/>
            <person name="Buck C.B."/>
        </authorList>
    </citation>
    <scope>NUCLEOTIDE SEQUENCE</scope>
    <source>
        <strain evidence="2">CtuID12</strain>
    </source>
</reference>
<proteinExistence type="predicted"/>
<organism evidence="2">
    <name type="scientific">Myoviridae sp. ctuID12</name>
    <dbReference type="NCBI Taxonomy" id="2826707"/>
    <lineage>
        <taxon>Viruses</taxon>
        <taxon>Duplodnaviria</taxon>
        <taxon>Heunggongvirae</taxon>
        <taxon>Uroviricota</taxon>
        <taxon>Caudoviricetes</taxon>
    </lineage>
</organism>
<sequence length="184" mass="20721">MTVYRAKKGTSKSKRQIDNISNETTPISPLSDAAMERLAQIMNDSPTIVKLQGTEWQIKALKPGAQWMIAEEACKIIKKENLAMGDVIKEFASNIPSVARVITIALLNDKERINSDEYQQVYDQLLWGDYDIKDWATLLIEILNLLDVDFFFASTNVIATVRKQALTRKTQTAELSLQGQNTAK</sequence>
<dbReference type="EMBL" id="BK015684">
    <property type="protein sequence ID" value="DAE19725.1"/>
    <property type="molecule type" value="Genomic_DNA"/>
</dbReference>
<feature type="compositionally biased region" description="Polar residues" evidence="1">
    <location>
        <begin position="18"/>
        <end position="28"/>
    </location>
</feature>
<accession>A0A8S5QLT2</accession>
<feature type="region of interest" description="Disordered" evidence="1">
    <location>
        <begin position="1"/>
        <end position="28"/>
    </location>
</feature>
<protein>
    <submittedName>
        <fullName evidence="2">Uncharacterized protein</fullName>
    </submittedName>
</protein>
<feature type="compositionally biased region" description="Basic residues" evidence="1">
    <location>
        <begin position="1"/>
        <end position="14"/>
    </location>
</feature>
<evidence type="ECO:0000256" key="1">
    <source>
        <dbReference type="SAM" id="MobiDB-lite"/>
    </source>
</evidence>